<keyword evidence="2" id="KW-0808">Transferase</keyword>
<dbReference type="GO" id="GO:0008168">
    <property type="term" value="F:methyltransferase activity"/>
    <property type="evidence" value="ECO:0007669"/>
    <property type="project" value="UniProtKB-KW"/>
</dbReference>
<dbReference type="RefSeq" id="WP_081270604.1">
    <property type="nucleotide sequence ID" value="NZ_LVHG01000077.1"/>
</dbReference>
<keyword evidence="2" id="KW-0489">Methyltransferase</keyword>
<dbReference type="EMBL" id="LVHG01000077">
    <property type="protein sequence ID" value="OAK58873.1"/>
    <property type="molecule type" value="Genomic_DNA"/>
</dbReference>
<protein>
    <submittedName>
        <fullName evidence="2">Methyltransferase</fullName>
    </submittedName>
</protein>
<dbReference type="InterPro" id="IPR029063">
    <property type="entry name" value="SAM-dependent_MTases_sf"/>
</dbReference>
<organism evidence="2 3">
    <name type="scientific">Variovorax paradoxus</name>
    <dbReference type="NCBI Taxonomy" id="34073"/>
    <lineage>
        <taxon>Bacteria</taxon>
        <taxon>Pseudomonadati</taxon>
        <taxon>Pseudomonadota</taxon>
        <taxon>Betaproteobacteria</taxon>
        <taxon>Burkholderiales</taxon>
        <taxon>Comamonadaceae</taxon>
        <taxon>Variovorax</taxon>
    </lineage>
</organism>
<dbReference type="AlphaFoldDB" id="A0AA91DJG5"/>
<accession>A0AA91DJG5</accession>
<proteinExistence type="predicted"/>
<dbReference type="Proteomes" id="UP000077852">
    <property type="component" value="Unassembled WGS sequence"/>
</dbReference>
<name>A0AA91DJG5_VARPD</name>
<gene>
    <name evidence="2" type="ORF">A3K87_27965</name>
</gene>
<dbReference type="GO" id="GO:0032259">
    <property type="term" value="P:methylation"/>
    <property type="evidence" value="ECO:0007669"/>
    <property type="project" value="UniProtKB-KW"/>
</dbReference>
<evidence type="ECO:0000313" key="2">
    <source>
        <dbReference type="EMBL" id="OAK58873.1"/>
    </source>
</evidence>
<reference evidence="2 3" key="1">
    <citation type="submission" date="2016-03" db="EMBL/GenBank/DDBJ databases">
        <title>Genome sequence of Variovorax paradoxus KB5.</title>
        <authorList>
            <person name="Jeong H."/>
            <person name="Hong C.E."/>
            <person name="Jo S.H."/>
            <person name="Park J.M."/>
        </authorList>
    </citation>
    <scope>NUCLEOTIDE SEQUENCE [LARGE SCALE GENOMIC DNA]</scope>
    <source>
        <strain evidence="2 3">KB5</strain>
    </source>
</reference>
<dbReference type="InterPro" id="IPR041698">
    <property type="entry name" value="Methyltransf_25"/>
</dbReference>
<dbReference type="Gene3D" id="3.40.50.150">
    <property type="entry name" value="Vaccinia Virus protein VP39"/>
    <property type="match status" value="1"/>
</dbReference>
<dbReference type="SUPFAM" id="SSF53335">
    <property type="entry name" value="S-adenosyl-L-methionine-dependent methyltransferases"/>
    <property type="match status" value="1"/>
</dbReference>
<sequence length="201" mass="22530">MTEGQRPYFDALYAHSDDPYALRDRWYEARKRAVLLAALPRQHYAKAYEPGCGAGELTHALAARCGRLLASDFSDRAVQITQDRTRELTNVRVEQHALPGDWPRDAGPFDLIVLSEVGYFLQRADMQRVAECCKASLAADGTLVACDWRPGFEQRSLPTNEVHGILGALGLARLVLHEEDDFVLHAWARDGRSVAQREGIR</sequence>
<feature type="domain" description="Methyltransferase" evidence="1">
    <location>
        <begin position="50"/>
        <end position="141"/>
    </location>
</feature>
<evidence type="ECO:0000259" key="1">
    <source>
        <dbReference type="Pfam" id="PF13649"/>
    </source>
</evidence>
<comment type="caution">
    <text evidence="2">The sequence shown here is derived from an EMBL/GenBank/DDBJ whole genome shotgun (WGS) entry which is preliminary data.</text>
</comment>
<evidence type="ECO:0000313" key="3">
    <source>
        <dbReference type="Proteomes" id="UP000077852"/>
    </source>
</evidence>
<dbReference type="CDD" id="cd02440">
    <property type="entry name" value="AdoMet_MTases"/>
    <property type="match status" value="1"/>
</dbReference>
<dbReference type="Pfam" id="PF13649">
    <property type="entry name" value="Methyltransf_25"/>
    <property type="match status" value="1"/>
</dbReference>